<dbReference type="EMBL" id="BSXS01004373">
    <property type="protein sequence ID" value="GME82885.1"/>
    <property type="molecule type" value="Genomic_DNA"/>
</dbReference>
<gene>
    <name evidence="1" type="ORF">Amon02_000580800</name>
</gene>
<proteinExistence type="predicted"/>
<dbReference type="Proteomes" id="UP001165064">
    <property type="component" value="Unassembled WGS sequence"/>
</dbReference>
<keyword evidence="2" id="KW-1185">Reference proteome</keyword>
<sequence>MTKFQSIMNDLPDELEFSIWTTIITANLVLSDLVSFVTKFSYNAMQLYDSEDPKLEKTVVPLTVPIREYVTGLKIRVDMTSLMKFYFLNKYTELEYLEARVPDINEVTSSDPIVRILKSFNGLLFKLPKLKILKLHGFAVSQKLFASLSDGLENLSMKDYFSFDLVAYGKRLVKFPTGIQVFKFESSNEIMYKCPVIANTKNLTSLHTVEISTNKVNFIMPSSMGPSRGFSEPFLKSLPDTVRTFKLKSTADAR</sequence>
<comment type="caution">
    <text evidence="1">The sequence shown here is derived from an EMBL/GenBank/DDBJ whole genome shotgun (WGS) entry which is preliminary data.</text>
</comment>
<reference evidence="1" key="1">
    <citation type="submission" date="2023-04" db="EMBL/GenBank/DDBJ databases">
        <title>Ambrosiozyma monospora NBRC 10751.</title>
        <authorList>
            <person name="Ichikawa N."/>
            <person name="Sato H."/>
            <person name="Tonouchi N."/>
        </authorList>
    </citation>
    <scope>NUCLEOTIDE SEQUENCE</scope>
    <source>
        <strain evidence="1">NBRC 10751</strain>
    </source>
</reference>
<evidence type="ECO:0000313" key="2">
    <source>
        <dbReference type="Proteomes" id="UP001165064"/>
    </source>
</evidence>
<evidence type="ECO:0000313" key="1">
    <source>
        <dbReference type="EMBL" id="GME82885.1"/>
    </source>
</evidence>
<accession>A0ACB5T7H5</accession>
<name>A0ACB5T7H5_AMBMO</name>
<protein>
    <submittedName>
        <fullName evidence="1">Unnamed protein product</fullName>
    </submittedName>
</protein>
<organism evidence="1 2">
    <name type="scientific">Ambrosiozyma monospora</name>
    <name type="common">Yeast</name>
    <name type="synonym">Endomycopsis monosporus</name>
    <dbReference type="NCBI Taxonomy" id="43982"/>
    <lineage>
        <taxon>Eukaryota</taxon>
        <taxon>Fungi</taxon>
        <taxon>Dikarya</taxon>
        <taxon>Ascomycota</taxon>
        <taxon>Saccharomycotina</taxon>
        <taxon>Pichiomycetes</taxon>
        <taxon>Pichiales</taxon>
        <taxon>Pichiaceae</taxon>
        <taxon>Ambrosiozyma</taxon>
    </lineage>
</organism>